<feature type="signal peptide" evidence="1">
    <location>
        <begin position="1"/>
        <end position="20"/>
    </location>
</feature>
<proteinExistence type="predicted"/>
<dbReference type="AlphaFoldDB" id="A0A6L9MSV3"/>
<protein>
    <submittedName>
        <fullName evidence="3">Serine hydrolase</fullName>
    </submittedName>
</protein>
<organism evidence="3 4">
    <name type="scientific">Alteromonas hispanica</name>
    <dbReference type="NCBI Taxonomy" id="315421"/>
    <lineage>
        <taxon>Bacteria</taxon>
        <taxon>Pseudomonadati</taxon>
        <taxon>Pseudomonadota</taxon>
        <taxon>Gammaproteobacteria</taxon>
        <taxon>Alteromonadales</taxon>
        <taxon>Alteromonadaceae</taxon>
        <taxon>Alteromonas/Salinimonas group</taxon>
        <taxon>Alteromonas</taxon>
    </lineage>
</organism>
<dbReference type="InterPro" id="IPR001466">
    <property type="entry name" value="Beta-lactam-related"/>
</dbReference>
<dbReference type="Pfam" id="PF00144">
    <property type="entry name" value="Beta-lactamase"/>
    <property type="match status" value="1"/>
</dbReference>
<reference evidence="3 4" key="1">
    <citation type="submission" date="2020-01" db="EMBL/GenBank/DDBJ databases">
        <title>Genomes of bacteria type strains.</title>
        <authorList>
            <person name="Chen J."/>
            <person name="Zhu S."/>
            <person name="Yang J."/>
        </authorList>
    </citation>
    <scope>NUCLEOTIDE SEQUENCE [LARGE SCALE GENOMIC DNA]</scope>
    <source>
        <strain evidence="3 4">LMG 22958</strain>
    </source>
</reference>
<dbReference type="Gene3D" id="3.40.710.10">
    <property type="entry name" value="DD-peptidase/beta-lactamase superfamily"/>
    <property type="match status" value="1"/>
</dbReference>
<dbReference type="InterPro" id="IPR012338">
    <property type="entry name" value="Beta-lactam/transpept-like"/>
</dbReference>
<evidence type="ECO:0000256" key="1">
    <source>
        <dbReference type="SAM" id="SignalP"/>
    </source>
</evidence>
<keyword evidence="1" id="KW-0732">Signal</keyword>
<accession>A0A6L9MSV3</accession>
<evidence type="ECO:0000313" key="4">
    <source>
        <dbReference type="Proteomes" id="UP000478837"/>
    </source>
</evidence>
<dbReference type="EMBL" id="JAAAWP010000003">
    <property type="protein sequence ID" value="NDW21258.1"/>
    <property type="molecule type" value="Genomic_DNA"/>
</dbReference>
<gene>
    <name evidence="3" type="ORF">GTW09_06980</name>
</gene>
<evidence type="ECO:0000259" key="2">
    <source>
        <dbReference type="Pfam" id="PF00144"/>
    </source>
</evidence>
<feature type="domain" description="Beta-lactamase-related" evidence="2">
    <location>
        <begin position="41"/>
        <end position="360"/>
    </location>
</feature>
<comment type="caution">
    <text evidence="3">The sequence shown here is derived from an EMBL/GenBank/DDBJ whole genome shotgun (WGS) entry which is preliminary data.</text>
</comment>
<keyword evidence="3" id="KW-0378">Hydrolase</keyword>
<dbReference type="Proteomes" id="UP000478837">
    <property type="component" value="Unassembled WGS sequence"/>
</dbReference>
<sequence length="386" mass="43482">MKKLYANFIFALLVIFQVQADELEVAHSRVEALFNKVLSDDNVHNASWAIFSPSKKIDWSFAAGQFSSGEKVSDANPFYIASIGKTFTATAIAMLYEQGHLKLDDIIAEHLPQETLRGLHLYEGKDYSNEITIEHLLQHTSGLPDYFEDETTDDSLNGMALLFADTEKHWAPEALIALSKTSMKPHFKPGTAYRYSDTGYVLLGLIVEHVSGLHLHEFFAQHIFVPLKMKNTYMHLRQQPGLATKKMAELFADNMELSGFQSLSLDWAGGGLASTARDLNKFQTALHGHQLLTPETLSKMKQWVPESKGLYYGFGLRKVDVGERFSSANDYRLIGHTGSTSSFMFFCPDLDIYLSGTFNQINKVKKSIEIPFEILNYLEKATKNED</sequence>
<dbReference type="RefSeq" id="WP_163111162.1">
    <property type="nucleotide sequence ID" value="NZ_JAAAWP010000003.1"/>
</dbReference>
<dbReference type="GO" id="GO:0016787">
    <property type="term" value="F:hydrolase activity"/>
    <property type="evidence" value="ECO:0007669"/>
    <property type="project" value="UniProtKB-KW"/>
</dbReference>
<dbReference type="InterPro" id="IPR050789">
    <property type="entry name" value="Diverse_Enzym_Activities"/>
</dbReference>
<evidence type="ECO:0000313" key="3">
    <source>
        <dbReference type="EMBL" id="NDW21258.1"/>
    </source>
</evidence>
<dbReference type="SUPFAM" id="SSF56601">
    <property type="entry name" value="beta-lactamase/transpeptidase-like"/>
    <property type="match status" value="1"/>
</dbReference>
<dbReference type="PANTHER" id="PTHR43283">
    <property type="entry name" value="BETA-LACTAMASE-RELATED"/>
    <property type="match status" value="1"/>
</dbReference>
<keyword evidence="4" id="KW-1185">Reference proteome</keyword>
<feature type="chain" id="PRO_5026832264" evidence="1">
    <location>
        <begin position="21"/>
        <end position="386"/>
    </location>
</feature>
<name>A0A6L9MSV3_9ALTE</name>